<proteinExistence type="predicted"/>
<comment type="caution">
    <text evidence="1">The sequence shown here is derived from an EMBL/GenBank/DDBJ whole genome shotgun (WGS) entry which is preliminary data.</text>
</comment>
<dbReference type="EMBL" id="JAGIZQ010000007">
    <property type="protein sequence ID" value="KAH6617352.1"/>
    <property type="molecule type" value="Genomic_DNA"/>
</dbReference>
<name>A0ACB7NXA4_9PEZI</name>
<gene>
    <name evidence="1" type="ORF">F5144DRAFT_470029</name>
</gene>
<sequence length="197" mass="22409">KPLVYAVGNTKLSQKWKSEWLAMPSDAQVQMDPSLAMKAIRTQAVDSQRVLPLNQVATLCRYAETRYAFILTQRELVALRIRRIPKPIDAAVRSTKHYAAVEYASVPLTASTGLTANLAIWALACLGMNDEHRAMENPGNTPLDSMARITSWKFDDTDRVYENVVSKRRIPESQWKPEYDRFVQLTEKEGRSFTEAF</sequence>
<protein>
    <submittedName>
        <fullName evidence="1">Uncharacterized protein</fullName>
    </submittedName>
</protein>
<organism evidence="1 2">
    <name type="scientific">Chaetomium tenue</name>
    <dbReference type="NCBI Taxonomy" id="1854479"/>
    <lineage>
        <taxon>Eukaryota</taxon>
        <taxon>Fungi</taxon>
        <taxon>Dikarya</taxon>
        <taxon>Ascomycota</taxon>
        <taxon>Pezizomycotina</taxon>
        <taxon>Sordariomycetes</taxon>
        <taxon>Sordariomycetidae</taxon>
        <taxon>Sordariales</taxon>
        <taxon>Chaetomiaceae</taxon>
        <taxon>Chaetomium</taxon>
    </lineage>
</organism>
<accession>A0ACB7NXA4</accession>
<reference evidence="1 2" key="1">
    <citation type="journal article" date="2021" name="Nat. Commun.">
        <title>Genetic determinants of endophytism in the Arabidopsis root mycobiome.</title>
        <authorList>
            <person name="Mesny F."/>
            <person name="Miyauchi S."/>
            <person name="Thiergart T."/>
            <person name="Pickel B."/>
            <person name="Atanasova L."/>
            <person name="Karlsson M."/>
            <person name="Huettel B."/>
            <person name="Barry K.W."/>
            <person name="Haridas S."/>
            <person name="Chen C."/>
            <person name="Bauer D."/>
            <person name="Andreopoulos W."/>
            <person name="Pangilinan J."/>
            <person name="LaButti K."/>
            <person name="Riley R."/>
            <person name="Lipzen A."/>
            <person name="Clum A."/>
            <person name="Drula E."/>
            <person name="Henrissat B."/>
            <person name="Kohler A."/>
            <person name="Grigoriev I.V."/>
            <person name="Martin F.M."/>
            <person name="Hacquard S."/>
        </authorList>
    </citation>
    <scope>NUCLEOTIDE SEQUENCE [LARGE SCALE GENOMIC DNA]</scope>
    <source>
        <strain evidence="1 2">MPI-SDFR-AT-0079</strain>
    </source>
</reference>
<keyword evidence="2" id="KW-1185">Reference proteome</keyword>
<feature type="non-terminal residue" evidence="1">
    <location>
        <position position="1"/>
    </location>
</feature>
<feature type="non-terminal residue" evidence="1">
    <location>
        <position position="197"/>
    </location>
</feature>
<dbReference type="Proteomes" id="UP000724584">
    <property type="component" value="Unassembled WGS sequence"/>
</dbReference>
<evidence type="ECO:0000313" key="2">
    <source>
        <dbReference type="Proteomes" id="UP000724584"/>
    </source>
</evidence>
<evidence type="ECO:0000313" key="1">
    <source>
        <dbReference type="EMBL" id="KAH6617352.1"/>
    </source>
</evidence>